<gene>
    <name evidence="1" type="ORF">MJG53_019518</name>
</gene>
<protein>
    <submittedName>
        <fullName evidence="1">Uncharacterized protein</fullName>
    </submittedName>
</protein>
<name>A0ACB9U014_9CETA</name>
<dbReference type="EMBL" id="CM043025">
    <property type="protein sequence ID" value="KAI4554219.1"/>
    <property type="molecule type" value="Genomic_DNA"/>
</dbReference>
<dbReference type="Proteomes" id="UP001057279">
    <property type="component" value="Chromosome X"/>
</dbReference>
<evidence type="ECO:0000313" key="1">
    <source>
        <dbReference type="EMBL" id="KAI4554219.1"/>
    </source>
</evidence>
<reference evidence="1" key="1">
    <citation type="submission" date="2022-03" db="EMBL/GenBank/DDBJ databases">
        <title>Genomic analyses of argali, domestic sheep and their hybrids provide insights into chromosomal evolution, heterosis and genetic basis of agronomic traits.</title>
        <authorList>
            <person name="Li M."/>
        </authorList>
    </citation>
    <scope>NUCLEOTIDE SEQUENCE</scope>
    <source>
        <strain evidence="1">F1 hybrid</strain>
    </source>
</reference>
<organism evidence="1 2">
    <name type="scientific">Ovis ammon polii x Ovis aries</name>
    <dbReference type="NCBI Taxonomy" id="2918886"/>
    <lineage>
        <taxon>Eukaryota</taxon>
        <taxon>Metazoa</taxon>
        <taxon>Chordata</taxon>
        <taxon>Craniata</taxon>
        <taxon>Vertebrata</taxon>
        <taxon>Euteleostomi</taxon>
        <taxon>Mammalia</taxon>
        <taxon>Eutheria</taxon>
        <taxon>Laurasiatheria</taxon>
        <taxon>Artiodactyla</taxon>
        <taxon>Ruminantia</taxon>
        <taxon>Pecora</taxon>
        <taxon>Bovidae</taxon>
        <taxon>Caprinae</taxon>
        <taxon>Ovis</taxon>
    </lineage>
</organism>
<sequence length="809" mass="90414">MLVHFSPGAWRFDIFQGSPLNSSATGDHQELQGAMAPSSPDAGPSCAGSDEFAQGPEEESAGASKAAPATQSPLIDPLTRKTSMLVEFLLDKYTKKEPISQHALLKVVGKKYWQHFPETLRRASKHMELVFGLDLMEVNCSRNIYALINKLNLGGNEGLSDERGLPKYGFLMLLLGIIFKKGNGAPGEEVWEFLSVLGVYTGRRHWIFGEPRRLITKDMVQKKYLKYRQGSPLSSPAAGDRQELQGAMAPSSPDAGPSCAGSDEGAQGPEEESAGASQAAPATQSTRKDPLARKARILVGFLLEKYTKKEPITQKALMKIVSRKYRQHFPEILSTARECVELVFGLEMKEVDRSRNIYTLISKLNLGGNDCPSGEGGLPKSGLLMVLLGVIFMNGNRATEEEIWEFLSMLGIYAGRRHWIFGEPRRLITKDLVQKEYLNYRQVPNSDPPHYEFLWGPRACAETSKMKAAKALATGQLIQPVERVDSDMLPEVKNFLCAEEHSLRKYKEHFPEILSRASERVELVFGLELKEVDCSRNIYALVNKFTLGVEEGSSDEEELPKSGLLMALLGIIFMKGNRATEEEVENEAAHHEEDMLQIIHPRYHHRFAEILKRASEHIEAVFAVDLKEVDSTIHSYDLVSKLNLPNNGRVWVGRGLPKTGLLMTVLGVIFVKGGCAAEEDIWKFLNMMQVNAGRKHFIYGEPRKLITRDLVTMKYLEYRQVAHSDPPCYEFLWGPRAHAETSKMKVLEFLAKVNDTVPSAFSIQYEEALRDEERARATVPARPGTTVPSRHDPLPCPAASPTPTEDEDF</sequence>
<comment type="caution">
    <text evidence="1">The sequence shown here is derived from an EMBL/GenBank/DDBJ whole genome shotgun (WGS) entry which is preliminary data.</text>
</comment>
<accession>A0ACB9U014</accession>
<proteinExistence type="predicted"/>
<keyword evidence="2" id="KW-1185">Reference proteome</keyword>
<evidence type="ECO:0000313" key="2">
    <source>
        <dbReference type="Proteomes" id="UP001057279"/>
    </source>
</evidence>